<feature type="transmembrane region" description="Helical" evidence="2">
    <location>
        <begin position="12"/>
        <end position="31"/>
    </location>
</feature>
<reference evidence="3 4" key="1">
    <citation type="journal article" date="2011" name="Appl. Environ. Microbiol.">
        <title>Complete genome sequence of the fish pathogen Flavobacterium branchiophilum.</title>
        <authorList>
            <consortium name="1:IP"/>
            <consortium name="Microbial Evolutionary Genomics,F-75015 Paris"/>
            <consortium name="France 2:CNRS"/>
            <consortium name="URA2171"/>
            <consortium name="F-75015 Paris,France 3:Unite de Virologie et Immunologie Mol."/>
            <consortium name="INRA,78352 Jouy en Josas Cedex"/>
            <consortium name="France. 4:Unite de Mathemathique"/>
            <consortium name="Informatique et Genome,INRA"/>
            <consortium name="78352 Jouy en Josas Cedex"/>
            <consortium name="France. 5:CEA/Genoscope"/>
            <consortium name="Evry"/>
            <consortium name="France"/>
            <person name="Touchon M."/>
            <person name="Barbier P."/>
            <person name="Bernardet J.F."/>
            <person name="Loux V."/>
            <person name="Vacherie B."/>
            <person name="Barbe V."/>
            <person name="Rocha E.P."/>
            <person name="Duchaud E."/>
        </authorList>
    </citation>
    <scope>NUCLEOTIDE SEQUENCE [LARGE SCALE GENOMIC DNA]</scope>
    <source>
        <strain evidence="3 4">FL-15</strain>
    </source>
</reference>
<evidence type="ECO:0000256" key="1">
    <source>
        <dbReference type="SAM" id="MobiDB-lite"/>
    </source>
</evidence>
<name>G2Z2H8_FLABF</name>
<keyword evidence="2" id="KW-0472">Membrane</keyword>
<dbReference type="RefSeq" id="WP_014084611.1">
    <property type="nucleotide sequence ID" value="NC_016001.1"/>
</dbReference>
<evidence type="ECO:0000313" key="4">
    <source>
        <dbReference type="Proteomes" id="UP000009186"/>
    </source>
</evidence>
<feature type="compositionally biased region" description="Polar residues" evidence="1">
    <location>
        <begin position="272"/>
        <end position="297"/>
    </location>
</feature>
<feature type="compositionally biased region" description="Low complexity" evidence="1">
    <location>
        <begin position="298"/>
        <end position="315"/>
    </location>
</feature>
<proteinExistence type="predicted"/>
<dbReference type="HOGENOM" id="CLU_823234_0_0_10"/>
<dbReference type="PROSITE" id="PS51257">
    <property type="entry name" value="PROKAR_LIPOPROTEIN"/>
    <property type="match status" value="1"/>
</dbReference>
<keyword evidence="3" id="KW-0449">Lipoprotein</keyword>
<gene>
    <name evidence="3" type="ordered locus">FBFL15_2123</name>
</gene>
<accession>G2Z2H8</accession>
<dbReference type="EMBL" id="FQ859183">
    <property type="protein sequence ID" value="CCB70149.1"/>
    <property type="molecule type" value="Genomic_DNA"/>
</dbReference>
<feature type="region of interest" description="Disordered" evidence="1">
    <location>
        <begin position="218"/>
        <end position="360"/>
    </location>
</feature>
<keyword evidence="4" id="KW-1185">Reference proteome</keyword>
<feature type="compositionally biased region" description="Polar residues" evidence="1">
    <location>
        <begin position="316"/>
        <end position="333"/>
    </location>
</feature>
<feature type="compositionally biased region" description="Gly residues" evidence="1">
    <location>
        <begin position="334"/>
        <end position="360"/>
    </location>
</feature>
<dbReference type="STRING" id="1034807.FBFL15_2123"/>
<keyword evidence="2" id="KW-0812">Transmembrane</keyword>
<dbReference type="KEGG" id="fbr:FBFL15_2123"/>
<dbReference type="Proteomes" id="UP000009186">
    <property type="component" value="Chromosome"/>
</dbReference>
<dbReference type="eggNOG" id="ENOG5032TE6">
    <property type="taxonomic scope" value="Bacteria"/>
</dbReference>
<evidence type="ECO:0000256" key="2">
    <source>
        <dbReference type="SAM" id="Phobius"/>
    </source>
</evidence>
<keyword evidence="2" id="KW-1133">Transmembrane helix</keyword>
<protein>
    <submittedName>
        <fullName evidence="3">Hypothetical lipoprotein</fullName>
    </submittedName>
</protein>
<dbReference type="AlphaFoldDB" id="G2Z2H8"/>
<organism evidence="3 4">
    <name type="scientific">Flavobacterium branchiophilum (strain FL-15)</name>
    <dbReference type="NCBI Taxonomy" id="1034807"/>
    <lineage>
        <taxon>Bacteria</taxon>
        <taxon>Pseudomonadati</taxon>
        <taxon>Bacteroidota</taxon>
        <taxon>Flavobacteriia</taxon>
        <taxon>Flavobacteriales</taxon>
        <taxon>Flavobacteriaceae</taxon>
        <taxon>Flavobacterium</taxon>
    </lineage>
</organism>
<sequence length="360" mass="39788">MKTNYFSSKKSVIYTLFGLISVMITSCGTYQNSTYYDHDGIYGNESQKPVVRTENNSKYQDYFYNLQQESGLATTTADTYTSTPNASATTTSNTTQTATPSYSSWGSNPSTVNITYYGSGWGLGYNSWGFNTYYGWNPYYYGYSPYYGYGMYNNWHGWGWGWNYPYAYYNPYYGYGYYGNYYNNYYGSYHNNGYGYSYNHGNRRGAAGNLGGGLYGNSNYSNGGRNRTTDTYQSPRSGVRNDSYGNTVAPRGSMANPRNYLPRTDAAPRSYQPRQTSETTNQPRGYQPRTNPNTNEGTPRPTYTPRTYTPSEPSTNYNPTRADSAPRSYTPSNNGGGSYGGGGGGGRSGGGGGGGGGGRR</sequence>
<evidence type="ECO:0000313" key="3">
    <source>
        <dbReference type="EMBL" id="CCB70149.1"/>
    </source>
</evidence>